<keyword evidence="6 8" id="KW-1133">Transmembrane helix</keyword>
<dbReference type="AlphaFoldDB" id="A0A1T2X6J0"/>
<evidence type="ECO:0000256" key="4">
    <source>
        <dbReference type="ARBA" id="ARBA00022544"/>
    </source>
</evidence>
<dbReference type="STRING" id="1324314.BVG16_22125"/>
<dbReference type="GO" id="GO:0016020">
    <property type="term" value="C:membrane"/>
    <property type="evidence" value="ECO:0007669"/>
    <property type="project" value="UniProtKB-SubCell"/>
</dbReference>
<comment type="caution">
    <text evidence="9">The sequence shown here is derived from an EMBL/GenBank/DDBJ whole genome shotgun (WGS) entry which is preliminary data.</text>
</comment>
<dbReference type="InterPro" id="IPR004761">
    <property type="entry name" value="Spore_GerAB"/>
</dbReference>
<keyword evidence="4" id="KW-0309">Germination</keyword>
<proteinExistence type="inferred from homology"/>
<comment type="similarity">
    <text evidence="2">Belongs to the amino acid-polyamine-organocation (APC) superfamily. Spore germination protein (SGP) (TC 2.A.3.9) family.</text>
</comment>
<gene>
    <name evidence="9" type="ORF">BVG16_22125</name>
</gene>
<feature type="transmembrane region" description="Helical" evidence="8">
    <location>
        <begin position="142"/>
        <end position="161"/>
    </location>
</feature>
<protein>
    <submittedName>
        <fullName evidence="9">Spore gernimation protein</fullName>
    </submittedName>
</protein>
<evidence type="ECO:0000256" key="1">
    <source>
        <dbReference type="ARBA" id="ARBA00004141"/>
    </source>
</evidence>
<feature type="transmembrane region" description="Helical" evidence="8">
    <location>
        <begin position="117"/>
        <end position="135"/>
    </location>
</feature>
<accession>A0A1T2X6J0</accession>
<feature type="transmembrane region" description="Helical" evidence="8">
    <location>
        <begin position="82"/>
        <end position="105"/>
    </location>
</feature>
<sequence length="364" mass="41261">MVAMNSKISFFQASLILMLMNGLLNHVIVNPMILDAAGRDSWLSVIFTSVPFLAWCMLIVFIMKKSGQQKLQPWLAEKTSPFFSWILIIPMAIQIYFIGGMTVFHTATWTITNYLPASPKLVLTITISFICFYAARLGIRTIAICSGILLPFVIFLGYFVSISNMPIKDFGLLRPILEHGVRPAISGMVYAGSGLIELIILLTMQHHLKFKIKTWHLLIFALMMVYIMLGPVIGAITEFGPKEAAKQLESPYEQWRLVKIGDYFEHVDFFSVFQWLSGASIRISLSLFLLADMFPFQTPESRTRFMLGITISYILVSMLPISQEAFYAWMYGYYLPISLSILFLLSMAWLGISIFTKTPKEGTT</sequence>
<dbReference type="RefSeq" id="WP_078501367.1">
    <property type="nucleotide sequence ID" value="NZ_MSZX01000009.1"/>
</dbReference>
<feature type="transmembrane region" description="Helical" evidence="8">
    <location>
        <begin position="215"/>
        <end position="236"/>
    </location>
</feature>
<evidence type="ECO:0000256" key="8">
    <source>
        <dbReference type="SAM" id="Phobius"/>
    </source>
</evidence>
<dbReference type="Proteomes" id="UP000190188">
    <property type="component" value="Unassembled WGS sequence"/>
</dbReference>
<evidence type="ECO:0000313" key="9">
    <source>
        <dbReference type="EMBL" id="OPA75296.1"/>
    </source>
</evidence>
<comment type="subcellular location">
    <subcellularLocation>
        <location evidence="1">Membrane</location>
        <topology evidence="1">Multi-pass membrane protein</topology>
    </subcellularLocation>
</comment>
<organism evidence="9 10">
    <name type="scientific">Paenibacillus selenitireducens</name>
    <dbReference type="NCBI Taxonomy" id="1324314"/>
    <lineage>
        <taxon>Bacteria</taxon>
        <taxon>Bacillati</taxon>
        <taxon>Bacillota</taxon>
        <taxon>Bacilli</taxon>
        <taxon>Bacillales</taxon>
        <taxon>Paenibacillaceae</taxon>
        <taxon>Paenibacillus</taxon>
    </lineage>
</organism>
<name>A0A1T2X6J0_9BACL</name>
<feature type="transmembrane region" description="Helical" evidence="8">
    <location>
        <begin position="333"/>
        <end position="355"/>
    </location>
</feature>
<feature type="transmembrane region" description="Helical" evidence="8">
    <location>
        <begin position="41"/>
        <end position="62"/>
    </location>
</feature>
<dbReference type="NCBIfam" id="TIGR00912">
    <property type="entry name" value="2A0309"/>
    <property type="match status" value="1"/>
</dbReference>
<feature type="transmembrane region" description="Helical" evidence="8">
    <location>
        <begin position="303"/>
        <end position="321"/>
    </location>
</feature>
<evidence type="ECO:0000256" key="3">
    <source>
        <dbReference type="ARBA" id="ARBA00022448"/>
    </source>
</evidence>
<dbReference type="PANTHER" id="PTHR34975:SF2">
    <property type="entry name" value="SPORE GERMINATION PROTEIN A2"/>
    <property type="match status" value="1"/>
</dbReference>
<keyword evidence="3" id="KW-0813">Transport</keyword>
<evidence type="ECO:0000256" key="2">
    <source>
        <dbReference type="ARBA" id="ARBA00007998"/>
    </source>
</evidence>
<feature type="transmembrane region" description="Helical" evidence="8">
    <location>
        <begin position="272"/>
        <end position="291"/>
    </location>
</feature>
<evidence type="ECO:0000256" key="5">
    <source>
        <dbReference type="ARBA" id="ARBA00022692"/>
    </source>
</evidence>
<reference evidence="9 10" key="1">
    <citation type="submission" date="2017-01" db="EMBL/GenBank/DDBJ databases">
        <title>Genome analysis of Paenibacillus selenitrireducens ES3-24.</title>
        <authorList>
            <person name="Xu D."/>
            <person name="Yao R."/>
            <person name="Zheng S."/>
        </authorList>
    </citation>
    <scope>NUCLEOTIDE SEQUENCE [LARGE SCALE GENOMIC DNA]</scope>
    <source>
        <strain evidence="9 10">ES3-24</strain>
    </source>
</reference>
<dbReference type="GO" id="GO:0009847">
    <property type="term" value="P:spore germination"/>
    <property type="evidence" value="ECO:0007669"/>
    <property type="project" value="InterPro"/>
</dbReference>
<keyword evidence="7 8" id="KW-0472">Membrane</keyword>
<evidence type="ECO:0000256" key="7">
    <source>
        <dbReference type="ARBA" id="ARBA00023136"/>
    </source>
</evidence>
<dbReference type="OrthoDB" id="2381188at2"/>
<evidence type="ECO:0000313" key="10">
    <source>
        <dbReference type="Proteomes" id="UP000190188"/>
    </source>
</evidence>
<dbReference type="PANTHER" id="PTHR34975">
    <property type="entry name" value="SPORE GERMINATION PROTEIN A2"/>
    <property type="match status" value="1"/>
</dbReference>
<feature type="transmembrane region" description="Helical" evidence="8">
    <location>
        <begin position="181"/>
        <end position="203"/>
    </location>
</feature>
<keyword evidence="10" id="KW-1185">Reference proteome</keyword>
<dbReference type="EMBL" id="MSZX01000009">
    <property type="protein sequence ID" value="OPA75296.1"/>
    <property type="molecule type" value="Genomic_DNA"/>
</dbReference>
<keyword evidence="5 8" id="KW-0812">Transmembrane</keyword>
<dbReference type="Pfam" id="PF03845">
    <property type="entry name" value="Spore_permease"/>
    <property type="match status" value="1"/>
</dbReference>
<evidence type="ECO:0000256" key="6">
    <source>
        <dbReference type="ARBA" id="ARBA00022989"/>
    </source>
</evidence>